<sequence>MTASTAFSTIFSIISSSQPISSSWTGSFNVSFAFTSGVKAKFACSAKTFQIKGYVKKANTATFSFKSETAKFEEDEPSGSQKDVFNFLYWRWLLATLMYRKVEIEKQINLLDSKPRRPDLFTDSFSHKQIIDNIYMQRNSIKIYEIDATGKASLETILNLCQETGVNHFKFLGLLDDSVHSYPKIHRGNLTFVILKMHVHVEHYPSWAFQCLCWRLMRCPAWSLSLGRSVG</sequence>
<keyword evidence="10" id="KW-1185">Reference proteome</keyword>
<dbReference type="OrthoDB" id="10326843at2759"/>
<reference evidence="9" key="1">
    <citation type="journal article" date="2022" name="Front. Genet.">
        <title>Chromosome-Scale Assembly of the Dendrobium nobile Genome Provides Insights Into the Molecular Mechanism of the Biosynthesis of the Medicinal Active Ingredient of Dendrobium.</title>
        <authorList>
            <person name="Xu Q."/>
            <person name="Niu S.-C."/>
            <person name="Li K.-L."/>
            <person name="Zheng P.-J."/>
            <person name="Zhang X.-J."/>
            <person name="Jia Y."/>
            <person name="Liu Y."/>
            <person name="Niu Y.-X."/>
            <person name="Yu L.-H."/>
            <person name="Chen D.-F."/>
            <person name="Zhang G.-Q."/>
        </authorList>
    </citation>
    <scope>NUCLEOTIDE SEQUENCE</scope>
    <source>
        <tissue evidence="9">Leaf</tissue>
    </source>
</reference>
<evidence type="ECO:0000259" key="7">
    <source>
        <dbReference type="Pfam" id="PF01643"/>
    </source>
</evidence>
<feature type="domain" description="Acyl-ACP thioesterase N-terminal hotdog" evidence="7">
    <location>
        <begin position="133"/>
        <end position="208"/>
    </location>
</feature>
<dbReference type="AlphaFoldDB" id="A0A8T3BJA1"/>
<organism evidence="9 10">
    <name type="scientific">Dendrobium nobile</name>
    <name type="common">Orchid</name>
    <dbReference type="NCBI Taxonomy" id="94219"/>
    <lineage>
        <taxon>Eukaryota</taxon>
        <taxon>Viridiplantae</taxon>
        <taxon>Streptophyta</taxon>
        <taxon>Embryophyta</taxon>
        <taxon>Tracheophyta</taxon>
        <taxon>Spermatophyta</taxon>
        <taxon>Magnoliopsida</taxon>
        <taxon>Liliopsida</taxon>
        <taxon>Asparagales</taxon>
        <taxon>Orchidaceae</taxon>
        <taxon>Epidendroideae</taxon>
        <taxon>Malaxideae</taxon>
        <taxon>Dendrobiinae</taxon>
        <taxon>Dendrobium</taxon>
    </lineage>
</organism>
<evidence type="ECO:0000313" key="10">
    <source>
        <dbReference type="Proteomes" id="UP000829196"/>
    </source>
</evidence>
<dbReference type="Pfam" id="PF12590">
    <property type="entry name" value="Acyl-thio_N"/>
    <property type="match status" value="1"/>
</dbReference>
<dbReference type="Gene3D" id="3.10.129.10">
    <property type="entry name" value="Hotdog Thioesterase"/>
    <property type="match status" value="1"/>
</dbReference>
<keyword evidence="6" id="KW-0276">Fatty acid metabolism</keyword>
<feature type="domain" description="Acyl-ACP-thioesterase N-terminal" evidence="8">
    <location>
        <begin position="1"/>
        <end position="123"/>
    </location>
</feature>
<dbReference type="EC" id="3.1.2.-" evidence="6"/>
<dbReference type="GO" id="GO:0009507">
    <property type="term" value="C:chloroplast"/>
    <property type="evidence" value="ECO:0007669"/>
    <property type="project" value="UniProtKB-SubCell"/>
</dbReference>
<dbReference type="InterPro" id="IPR029069">
    <property type="entry name" value="HotDog_dom_sf"/>
</dbReference>
<comment type="function">
    <text evidence="6">Plays an essential role in chain termination during de novo fatty acid synthesis.</text>
</comment>
<keyword evidence="6" id="KW-0444">Lipid biosynthesis</keyword>
<evidence type="ECO:0000313" key="9">
    <source>
        <dbReference type="EMBL" id="KAI0513401.1"/>
    </source>
</evidence>
<evidence type="ECO:0000256" key="2">
    <source>
        <dbReference type="ARBA" id="ARBA00006500"/>
    </source>
</evidence>
<dbReference type="InterPro" id="IPR045023">
    <property type="entry name" value="FATA/B"/>
</dbReference>
<keyword evidence="6" id="KW-0378">Hydrolase</keyword>
<evidence type="ECO:0000256" key="3">
    <source>
        <dbReference type="ARBA" id="ARBA00022528"/>
    </source>
</evidence>
<keyword evidence="6" id="KW-0443">Lipid metabolism</keyword>
<dbReference type="Pfam" id="PF01643">
    <property type="entry name" value="Acyl-ACP_TE"/>
    <property type="match status" value="1"/>
</dbReference>
<dbReference type="InterPro" id="IPR021113">
    <property type="entry name" value="Acyl-ACP-thioesterase_N"/>
</dbReference>
<keyword evidence="6" id="KW-0275">Fatty acid biosynthesis</keyword>
<keyword evidence="4 6" id="KW-0934">Plastid</keyword>
<comment type="similarity">
    <text evidence="2 6">Belongs to the acyl-ACP thioesterase family.</text>
</comment>
<comment type="caution">
    <text evidence="9">The sequence shown here is derived from an EMBL/GenBank/DDBJ whole genome shotgun (WGS) entry which is preliminary data.</text>
</comment>
<evidence type="ECO:0000256" key="4">
    <source>
        <dbReference type="ARBA" id="ARBA00022640"/>
    </source>
</evidence>
<keyword evidence="3 6" id="KW-0150">Chloroplast</keyword>
<dbReference type="InterPro" id="IPR002864">
    <property type="entry name" value="Acyl-ACP_thioesterase_NHD"/>
</dbReference>
<evidence type="ECO:0000256" key="6">
    <source>
        <dbReference type="RuleBase" id="RU363096"/>
    </source>
</evidence>
<protein>
    <recommendedName>
        <fullName evidence="6">Acyl-[acyl-carrier-protein] hydrolase</fullName>
        <ecNumber evidence="6">3.1.2.-</ecNumber>
    </recommendedName>
</protein>
<name>A0A8T3BJA1_DENNO</name>
<dbReference type="Proteomes" id="UP000829196">
    <property type="component" value="Unassembled WGS sequence"/>
</dbReference>
<gene>
    <name evidence="9" type="ORF">KFK09_009421</name>
</gene>
<dbReference type="EMBL" id="JAGYWB010000008">
    <property type="protein sequence ID" value="KAI0513401.1"/>
    <property type="molecule type" value="Genomic_DNA"/>
</dbReference>
<proteinExistence type="inferred from homology"/>
<dbReference type="SUPFAM" id="SSF54637">
    <property type="entry name" value="Thioesterase/thiol ester dehydrase-isomerase"/>
    <property type="match status" value="1"/>
</dbReference>
<evidence type="ECO:0000256" key="5">
    <source>
        <dbReference type="ARBA" id="ARBA00022946"/>
    </source>
</evidence>
<dbReference type="PANTHER" id="PTHR31727:SF2">
    <property type="entry name" value="PALMITOYL-ACYL CARRIER PROTEIN THIOESTERASE, CHLOROPLASTIC"/>
    <property type="match status" value="1"/>
</dbReference>
<evidence type="ECO:0000256" key="1">
    <source>
        <dbReference type="ARBA" id="ARBA00004229"/>
    </source>
</evidence>
<evidence type="ECO:0000259" key="8">
    <source>
        <dbReference type="Pfam" id="PF12590"/>
    </source>
</evidence>
<dbReference type="GO" id="GO:0016297">
    <property type="term" value="F:fatty acyl-[ACP] hydrolase activity"/>
    <property type="evidence" value="ECO:0007669"/>
    <property type="project" value="InterPro"/>
</dbReference>
<keyword evidence="5" id="KW-0809">Transit peptide</keyword>
<accession>A0A8T3BJA1</accession>
<dbReference type="PANTHER" id="PTHR31727">
    <property type="entry name" value="OLEOYL-ACYL CARRIER PROTEIN THIOESTERASE 1, CHLOROPLASTIC"/>
    <property type="match status" value="1"/>
</dbReference>
<comment type="subcellular location">
    <subcellularLocation>
        <location evidence="1 6">Plastid</location>
        <location evidence="1 6">Chloroplast</location>
    </subcellularLocation>
</comment>
<dbReference type="GO" id="GO:0000036">
    <property type="term" value="F:acyl carrier activity"/>
    <property type="evidence" value="ECO:0007669"/>
    <property type="project" value="TreeGrafter"/>
</dbReference>